<feature type="transmembrane region" description="Helical" evidence="7">
    <location>
        <begin position="521"/>
        <end position="539"/>
    </location>
</feature>
<evidence type="ECO:0000256" key="2">
    <source>
        <dbReference type="ARBA" id="ARBA00008335"/>
    </source>
</evidence>
<dbReference type="Pfam" id="PF07690">
    <property type="entry name" value="MFS_1"/>
    <property type="match status" value="1"/>
</dbReference>
<organism evidence="8">
    <name type="scientific">uncultured Phycisphaerae bacterium</name>
    <dbReference type="NCBI Taxonomy" id="904963"/>
    <lineage>
        <taxon>Bacteria</taxon>
        <taxon>Pseudomonadati</taxon>
        <taxon>Planctomycetota</taxon>
        <taxon>Phycisphaerae</taxon>
        <taxon>environmental samples</taxon>
    </lineage>
</organism>
<feature type="transmembrane region" description="Helical" evidence="7">
    <location>
        <begin position="65"/>
        <end position="83"/>
    </location>
</feature>
<evidence type="ECO:0000256" key="1">
    <source>
        <dbReference type="ARBA" id="ARBA00004127"/>
    </source>
</evidence>
<keyword evidence="6 7" id="KW-0472">Membrane</keyword>
<feature type="transmembrane region" description="Helical" evidence="7">
    <location>
        <begin position="164"/>
        <end position="183"/>
    </location>
</feature>
<dbReference type="InterPro" id="IPR011701">
    <property type="entry name" value="MFS"/>
</dbReference>
<feature type="transmembrane region" description="Helical" evidence="7">
    <location>
        <begin position="124"/>
        <end position="143"/>
    </location>
</feature>
<gene>
    <name evidence="8" type="ORF">AVDCRST_MAG64-1105</name>
</gene>
<keyword evidence="4 7" id="KW-0812">Transmembrane</keyword>
<accession>A0A6J4NR00</accession>
<feature type="transmembrane region" description="Helical" evidence="7">
    <location>
        <begin position="24"/>
        <end position="45"/>
    </location>
</feature>
<evidence type="ECO:0000256" key="5">
    <source>
        <dbReference type="ARBA" id="ARBA00022989"/>
    </source>
</evidence>
<dbReference type="InterPro" id="IPR051788">
    <property type="entry name" value="MFS_Transporter"/>
</dbReference>
<dbReference type="EMBL" id="CADCUQ010000257">
    <property type="protein sequence ID" value="CAA9389319.1"/>
    <property type="molecule type" value="Genomic_DNA"/>
</dbReference>
<evidence type="ECO:0000256" key="7">
    <source>
        <dbReference type="SAM" id="Phobius"/>
    </source>
</evidence>
<feature type="transmembrane region" description="Helical" evidence="7">
    <location>
        <begin position="294"/>
        <end position="311"/>
    </location>
</feature>
<feature type="transmembrane region" description="Helical" evidence="7">
    <location>
        <begin position="189"/>
        <end position="208"/>
    </location>
</feature>
<protein>
    <recommendedName>
        <fullName evidence="9">Major facilitator superfamily (MFS) profile domain-containing protein</fullName>
    </recommendedName>
</protein>
<evidence type="ECO:0000256" key="4">
    <source>
        <dbReference type="ARBA" id="ARBA00022692"/>
    </source>
</evidence>
<sequence>MSVAQPAAPISYAPTEATSGKQQMLFWGCFIALITTAFAFITRMFLLPTWATEFGLDPAQVGRLAGIGIWPFAVSIIGFSLIIDRIGYKTAMVISFLGYAIWSVMGVSAYYVSQNGDKSAAFNLLYWGSLILGLSNGTVEAYINPVVATMFSREKTKWLNILHAGWPGGLVLAGLITIGIDRFAPATPWSFKLGMIAIPAVVFLVMLLPIRFPLQERVAAGVTYREMLAEFGILGALVVGFLIVLQLMDFFGGVNTFQAADGSLATWAKGLFIAIGLAIVVGFAAYTRSMGRPFMFFMILIMMPLATTEIGTDGWITGIMESAAHGQFHPGWILVYTSAIMMVLRFFAGPIIHSMSPLGLLTASAVLAIVGLTFLGGASGLVLIFAAATLYGVAKTFFWPTMLGVVSDQTPRGGALTLNALGGIGMLAVGVLGFPYIGTLQADKKIDAIAATPAAQAAPGLVQNGTLSETVLVEKKVYEIIRYKTVDDAKLAAATAGLTTEQKAEITAAGTGSAQRALRNMAIFPAIMLVGYIILLVYFRSRGGYRAVHLAADEAMVAGAGAPAAVR</sequence>
<name>A0A6J4NR00_9BACT</name>
<evidence type="ECO:0000256" key="3">
    <source>
        <dbReference type="ARBA" id="ARBA00022448"/>
    </source>
</evidence>
<dbReference type="GO" id="GO:0022857">
    <property type="term" value="F:transmembrane transporter activity"/>
    <property type="evidence" value="ECO:0007669"/>
    <property type="project" value="InterPro"/>
</dbReference>
<dbReference type="GO" id="GO:0016020">
    <property type="term" value="C:membrane"/>
    <property type="evidence" value="ECO:0007669"/>
    <property type="project" value="TreeGrafter"/>
</dbReference>
<feature type="transmembrane region" description="Helical" evidence="7">
    <location>
        <begin position="90"/>
        <end position="112"/>
    </location>
</feature>
<reference evidence="8" key="1">
    <citation type="submission" date="2020-02" db="EMBL/GenBank/DDBJ databases">
        <authorList>
            <person name="Meier V. D."/>
        </authorList>
    </citation>
    <scope>NUCLEOTIDE SEQUENCE</scope>
    <source>
        <strain evidence="8">AVDCRST_MAG64</strain>
    </source>
</reference>
<dbReference type="PANTHER" id="PTHR23514:SF3">
    <property type="entry name" value="BYPASS OF STOP CODON PROTEIN 6"/>
    <property type="match status" value="1"/>
</dbReference>
<comment type="similarity">
    <text evidence="2">Belongs to the major facilitator superfamily.</text>
</comment>
<feature type="transmembrane region" description="Helical" evidence="7">
    <location>
        <begin position="267"/>
        <end position="287"/>
    </location>
</feature>
<evidence type="ECO:0000313" key="8">
    <source>
        <dbReference type="EMBL" id="CAA9389319.1"/>
    </source>
</evidence>
<feature type="transmembrane region" description="Helical" evidence="7">
    <location>
        <begin position="331"/>
        <end position="348"/>
    </location>
</feature>
<evidence type="ECO:0000256" key="6">
    <source>
        <dbReference type="ARBA" id="ARBA00023136"/>
    </source>
</evidence>
<evidence type="ECO:0008006" key="9">
    <source>
        <dbReference type="Google" id="ProtNLM"/>
    </source>
</evidence>
<dbReference type="AlphaFoldDB" id="A0A6J4NR00"/>
<keyword evidence="5 7" id="KW-1133">Transmembrane helix</keyword>
<dbReference type="PANTHER" id="PTHR23514">
    <property type="entry name" value="BYPASS OF STOP CODON PROTEIN 6"/>
    <property type="match status" value="1"/>
</dbReference>
<comment type="subcellular location">
    <subcellularLocation>
        <location evidence="1">Endomembrane system</location>
        <topology evidence="1">Multi-pass membrane protein</topology>
    </subcellularLocation>
</comment>
<feature type="transmembrane region" description="Helical" evidence="7">
    <location>
        <begin position="228"/>
        <end position="247"/>
    </location>
</feature>
<dbReference type="InterPro" id="IPR036259">
    <property type="entry name" value="MFS_trans_sf"/>
</dbReference>
<feature type="transmembrane region" description="Helical" evidence="7">
    <location>
        <begin position="360"/>
        <end position="393"/>
    </location>
</feature>
<feature type="transmembrane region" description="Helical" evidence="7">
    <location>
        <begin position="413"/>
        <end position="437"/>
    </location>
</feature>
<keyword evidence="3" id="KW-0813">Transport</keyword>
<dbReference type="SUPFAM" id="SSF103473">
    <property type="entry name" value="MFS general substrate transporter"/>
    <property type="match status" value="1"/>
</dbReference>
<dbReference type="GO" id="GO:0012505">
    <property type="term" value="C:endomembrane system"/>
    <property type="evidence" value="ECO:0007669"/>
    <property type="project" value="UniProtKB-SubCell"/>
</dbReference>
<proteinExistence type="inferred from homology"/>
<dbReference type="Gene3D" id="1.20.1250.20">
    <property type="entry name" value="MFS general substrate transporter like domains"/>
    <property type="match status" value="2"/>
</dbReference>